<dbReference type="Gene3D" id="3.30.1540.20">
    <property type="entry name" value="MutL, C-terminal domain, dimerisation subdomain"/>
    <property type="match status" value="1"/>
</dbReference>
<evidence type="ECO:0000256" key="4">
    <source>
        <dbReference type="ARBA" id="ARBA00023204"/>
    </source>
</evidence>
<dbReference type="InterPro" id="IPR020568">
    <property type="entry name" value="Ribosomal_Su5_D2-typ_SF"/>
</dbReference>
<evidence type="ECO:0000256" key="5">
    <source>
        <dbReference type="HAMAP-Rule" id="MF_00149"/>
    </source>
</evidence>
<dbReference type="GO" id="GO:0004519">
    <property type="term" value="F:endonuclease activity"/>
    <property type="evidence" value="ECO:0007669"/>
    <property type="project" value="UniProtKB-KW"/>
</dbReference>
<dbReference type="InterPro" id="IPR014790">
    <property type="entry name" value="MutL_C"/>
</dbReference>
<evidence type="ECO:0000313" key="9">
    <source>
        <dbReference type="EMBL" id="MFN2977242.1"/>
    </source>
</evidence>
<evidence type="ECO:0000256" key="6">
    <source>
        <dbReference type="SAM" id="MobiDB-lite"/>
    </source>
</evidence>
<evidence type="ECO:0000256" key="1">
    <source>
        <dbReference type="ARBA" id="ARBA00006082"/>
    </source>
</evidence>
<evidence type="ECO:0000256" key="2">
    <source>
        <dbReference type="ARBA" id="ARBA00021975"/>
    </source>
</evidence>
<dbReference type="CDD" id="cd16926">
    <property type="entry name" value="HATPase_MutL-MLH-PMS-like"/>
    <property type="match status" value="1"/>
</dbReference>
<dbReference type="SUPFAM" id="SSF55874">
    <property type="entry name" value="ATPase domain of HSP90 chaperone/DNA topoisomerase II/histidine kinase"/>
    <property type="match status" value="1"/>
</dbReference>
<protein>
    <recommendedName>
        <fullName evidence="2 5">DNA mismatch repair protein MutL</fullName>
    </recommendedName>
</protein>
<dbReference type="NCBIfam" id="TIGR00585">
    <property type="entry name" value="mutl"/>
    <property type="match status" value="1"/>
</dbReference>
<dbReference type="HAMAP" id="MF_00149">
    <property type="entry name" value="DNA_mis_repair"/>
    <property type="match status" value="1"/>
</dbReference>
<accession>A0ABW9KQ65</accession>
<evidence type="ECO:0000259" key="8">
    <source>
        <dbReference type="SMART" id="SM01340"/>
    </source>
</evidence>
<dbReference type="Gene3D" id="3.30.1370.100">
    <property type="entry name" value="MutL, C-terminal domain, regulatory subdomain"/>
    <property type="match status" value="1"/>
</dbReference>
<dbReference type="PANTHER" id="PTHR10073">
    <property type="entry name" value="DNA MISMATCH REPAIR PROTEIN MLH, PMS, MUTL"/>
    <property type="match status" value="1"/>
</dbReference>
<dbReference type="Pfam" id="PF13589">
    <property type="entry name" value="HATPase_c_3"/>
    <property type="match status" value="1"/>
</dbReference>
<dbReference type="InterPro" id="IPR020667">
    <property type="entry name" value="DNA_mismatch_repair_MutL"/>
</dbReference>
<dbReference type="InterPro" id="IPR002099">
    <property type="entry name" value="MutL/Mlh/PMS"/>
</dbReference>
<dbReference type="InterPro" id="IPR036890">
    <property type="entry name" value="HATPase_C_sf"/>
</dbReference>
<sequence>MGRIRVLSDQVANQIAAGEVVERPASVVKELLENSVDAGATRIRIEVEGGGRKLIRITDNGCGMGRDDAMLAFERHATSKLRSADDLLHISTLGFRGEALPSIASVARVELDTRAAEDEVGTRIEIVGGKMTRVEDAGAPVGTSIAIRDLFFNVPARKKFLKSEPTELSHVAALVTHYALAHPEKHFELHTSTNALLVAPTVRDASERLFQVLGQDISRDMLPCAAEIDFARAGLPEPPPWKRDADYTPPEPGFLRVRGFVSKPELQKLNRGSIYVFVNGRQVRDRLILHALTEAYRNILPPTSFPVVLLFLEMPAAEVDVNVHPAKTEVRFRQSSFVHDFVRDAVRNTVMKARPAAGFLTALGTTTVEPGRAGRSFGDAAQPADPQAGDNLLNGREDGIELDPILRGPGPGSDAPWSEHQIQEAMSAEEGERAARELARTSDPVDANDAFQLTALRNAPIPGRLAFSDPSPLPASEYDPLLGISHFPDETDRASDGRETDVAAQPATRISQLPTNHTDPHRATHLPPGTATRAPQADRIEDTANLNGLANLRPLGQVQNSFILAVNEEGLWIVDQHVAHERILFEKVMRERDTERVQRQRLLMPLLIDLLPAQMANFALMAEELARNGFEAEPFGPRTLAVRAAPVGLEGKELELTLAELLQADEDAPQADNYEARRRRIAASIACHAAVKINMPLESSKMQWLLDELGKTENPMACPHGRPIALRYSHKEIQRAFQRI</sequence>
<dbReference type="InterPro" id="IPR042120">
    <property type="entry name" value="MutL_C_dimsub"/>
</dbReference>
<organism evidence="9 10">
    <name type="scientific">Terriglobus aquaticus</name>
    <dbReference type="NCBI Taxonomy" id="940139"/>
    <lineage>
        <taxon>Bacteria</taxon>
        <taxon>Pseudomonadati</taxon>
        <taxon>Acidobacteriota</taxon>
        <taxon>Terriglobia</taxon>
        <taxon>Terriglobales</taxon>
        <taxon>Acidobacteriaceae</taxon>
        <taxon>Terriglobus</taxon>
    </lineage>
</organism>
<dbReference type="InterPro" id="IPR037198">
    <property type="entry name" value="MutL_C_sf"/>
</dbReference>
<dbReference type="SUPFAM" id="SSF118116">
    <property type="entry name" value="DNA mismatch repair protein MutL"/>
    <property type="match status" value="1"/>
</dbReference>
<dbReference type="InterPro" id="IPR014762">
    <property type="entry name" value="DNA_mismatch_repair_CS"/>
</dbReference>
<feature type="domain" description="MutL C-terminal dimerisation" evidence="7">
    <location>
        <begin position="554"/>
        <end position="697"/>
    </location>
</feature>
<evidence type="ECO:0000259" key="7">
    <source>
        <dbReference type="SMART" id="SM00853"/>
    </source>
</evidence>
<keyword evidence="9" id="KW-0255">Endonuclease</keyword>
<dbReference type="SMART" id="SM01340">
    <property type="entry name" value="DNA_mis_repair"/>
    <property type="match status" value="1"/>
</dbReference>
<dbReference type="InterPro" id="IPR013507">
    <property type="entry name" value="DNA_mismatch_S5_2-like"/>
</dbReference>
<dbReference type="Gene3D" id="3.30.565.10">
    <property type="entry name" value="Histidine kinase-like ATPase, C-terminal domain"/>
    <property type="match status" value="1"/>
</dbReference>
<comment type="function">
    <text evidence="5">This protein is involved in the repair of mismatches in DNA. It is required for dam-dependent methyl-directed DNA mismatch repair. May act as a 'molecular matchmaker', a protein that promotes the formation of a stable complex between two or more DNA-binding proteins in an ATP-dependent manner without itself being part of a final effector complex.</text>
</comment>
<dbReference type="Gene3D" id="3.30.230.10">
    <property type="match status" value="1"/>
</dbReference>
<dbReference type="SUPFAM" id="SSF54211">
    <property type="entry name" value="Ribosomal protein S5 domain 2-like"/>
    <property type="match status" value="1"/>
</dbReference>
<dbReference type="InterPro" id="IPR042121">
    <property type="entry name" value="MutL_C_regsub"/>
</dbReference>
<keyword evidence="10" id="KW-1185">Reference proteome</keyword>
<comment type="caution">
    <text evidence="9">The sequence shown here is derived from an EMBL/GenBank/DDBJ whole genome shotgun (WGS) entry which is preliminary data.</text>
</comment>
<keyword evidence="9" id="KW-0540">Nuclease</keyword>
<keyword evidence="9" id="KW-0378">Hydrolase</keyword>
<name>A0ABW9KQ65_9BACT</name>
<feature type="region of interest" description="Disordered" evidence="6">
    <location>
        <begin position="512"/>
        <end position="533"/>
    </location>
</feature>
<dbReference type="Pfam" id="PF01119">
    <property type="entry name" value="DNA_mis_repair"/>
    <property type="match status" value="1"/>
</dbReference>
<dbReference type="PROSITE" id="PS00058">
    <property type="entry name" value="DNA_MISMATCH_REPAIR_1"/>
    <property type="match status" value="1"/>
</dbReference>
<dbReference type="EMBL" id="JBJYXY010000001">
    <property type="protein sequence ID" value="MFN2977242.1"/>
    <property type="molecule type" value="Genomic_DNA"/>
</dbReference>
<dbReference type="InterPro" id="IPR014721">
    <property type="entry name" value="Ribsml_uS5_D2-typ_fold_subgr"/>
</dbReference>
<feature type="domain" description="DNA mismatch repair protein S5" evidence="8">
    <location>
        <begin position="209"/>
        <end position="351"/>
    </location>
</feature>
<dbReference type="SMART" id="SM00853">
    <property type="entry name" value="MutL_C"/>
    <property type="match status" value="1"/>
</dbReference>
<dbReference type="Pfam" id="PF08676">
    <property type="entry name" value="MutL_C"/>
    <property type="match status" value="1"/>
</dbReference>
<keyword evidence="4 5" id="KW-0234">DNA repair</keyword>
<comment type="similarity">
    <text evidence="1 5">Belongs to the DNA mismatch repair MutL/HexB family.</text>
</comment>
<dbReference type="InterPro" id="IPR038973">
    <property type="entry name" value="MutL/Mlh/Pms-like"/>
</dbReference>
<proteinExistence type="inferred from homology"/>
<reference evidence="9 10" key="1">
    <citation type="submission" date="2024-12" db="EMBL/GenBank/DDBJ databases">
        <authorList>
            <person name="Lee Y."/>
        </authorList>
    </citation>
    <scope>NUCLEOTIDE SEQUENCE [LARGE SCALE GENOMIC DNA]</scope>
    <source>
        <strain evidence="9 10">03SUJ4</strain>
    </source>
</reference>
<dbReference type="Proteomes" id="UP001634747">
    <property type="component" value="Unassembled WGS sequence"/>
</dbReference>
<keyword evidence="3 5" id="KW-0227">DNA damage</keyword>
<evidence type="ECO:0000313" key="10">
    <source>
        <dbReference type="Proteomes" id="UP001634747"/>
    </source>
</evidence>
<gene>
    <name evidence="5 9" type="primary">mutL</name>
    <name evidence="9" type="ORF">ACK2TP_15840</name>
</gene>
<dbReference type="PANTHER" id="PTHR10073:SF12">
    <property type="entry name" value="DNA MISMATCH REPAIR PROTEIN MLH1"/>
    <property type="match status" value="1"/>
</dbReference>
<dbReference type="CDD" id="cd00782">
    <property type="entry name" value="MutL_Trans"/>
    <property type="match status" value="1"/>
</dbReference>
<dbReference type="RefSeq" id="WP_263414588.1">
    <property type="nucleotide sequence ID" value="NZ_BAABBH010000001.1"/>
</dbReference>
<evidence type="ECO:0000256" key="3">
    <source>
        <dbReference type="ARBA" id="ARBA00022763"/>
    </source>
</evidence>